<reference evidence="6" key="1">
    <citation type="submission" date="2025-08" db="UniProtKB">
        <authorList>
            <consortium name="RefSeq"/>
        </authorList>
    </citation>
    <scope>IDENTIFICATION</scope>
</reference>
<keyword evidence="5" id="KW-1185">Reference proteome</keyword>
<feature type="compositionally biased region" description="Polar residues" evidence="3">
    <location>
        <begin position="1315"/>
        <end position="1334"/>
    </location>
</feature>
<feature type="compositionally biased region" description="Pro residues" evidence="3">
    <location>
        <begin position="530"/>
        <end position="546"/>
    </location>
</feature>
<feature type="compositionally biased region" description="Basic and acidic residues" evidence="3">
    <location>
        <begin position="1709"/>
        <end position="1721"/>
    </location>
</feature>
<feature type="compositionally biased region" description="Low complexity" evidence="3">
    <location>
        <begin position="1303"/>
        <end position="1314"/>
    </location>
</feature>
<feature type="compositionally biased region" description="Low complexity" evidence="3">
    <location>
        <begin position="1221"/>
        <end position="1237"/>
    </location>
</feature>
<feature type="compositionally biased region" description="Polar residues" evidence="3">
    <location>
        <begin position="2154"/>
        <end position="2173"/>
    </location>
</feature>
<evidence type="ECO:0000313" key="5">
    <source>
        <dbReference type="Proteomes" id="UP000694920"/>
    </source>
</evidence>
<feature type="compositionally biased region" description="Basic residues" evidence="3">
    <location>
        <begin position="559"/>
        <end position="572"/>
    </location>
</feature>
<feature type="compositionally biased region" description="Basic residues" evidence="3">
    <location>
        <begin position="183"/>
        <end position="199"/>
    </location>
</feature>
<proteinExistence type="predicted"/>
<feature type="compositionally biased region" description="Acidic residues" evidence="3">
    <location>
        <begin position="625"/>
        <end position="639"/>
    </location>
</feature>
<dbReference type="SMART" id="SM00297">
    <property type="entry name" value="BROMO"/>
    <property type="match status" value="1"/>
</dbReference>
<feature type="compositionally biased region" description="Basic and acidic residues" evidence="3">
    <location>
        <begin position="728"/>
        <end position="761"/>
    </location>
</feature>
<feature type="compositionally biased region" description="Low complexity" evidence="3">
    <location>
        <begin position="2144"/>
        <end position="2153"/>
    </location>
</feature>
<feature type="compositionally biased region" description="Basic and acidic residues" evidence="3">
    <location>
        <begin position="657"/>
        <end position="712"/>
    </location>
</feature>
<feature type="region of interest" description="Disordered" evidence="3">
    <location>
        <begin position="2019"/>
        <end position="2072"/>
    </location>
</feature>
<dbReference type="CDD" id="cd05509">
    <property type="entry name" value="Bromo_gcn5_like"/>
    <property type="match status" value="1"/>
</dbReference>
<dbReference type="PRINTS" id="PR00503">
    <property type="entry name" value="BROMODOMAIN"/>
</dbReference>
<dbReference type="GO" id="GO:0006338">
    <property type="term" value="P:chromatin remodeling"/>
    <property type="evidence" value="ECO:0007669"/>
    <property type="project" value="InterPro"/>
</dbReference>
<sequence length="2234" mass="249645">MFPTFIGILDIQSWWEVPSIAHFCSLFRAAFNLLDFDIEDLEEALLTDGGTEGRLLQELIVRLLEGCLPNDTRNDISTFNYQMFLRRLFRKKCQEYKCENPFNTDVDFELLPLRQKVEILRSLCDFRLDAEDVEESLSNLDSDSLRVEPLGHDRKNSAYWYFYGTRLYREDYIGTFSSISQKQKGKPKDKKRKRRCRNRVAKEEEEKKEKKEEEDSLVEHEQDTDKAEEKPEEEKACESVWQVVCFTQQDWGRLVDKFRNSEYDIERKLYNTLSEDFMPEIPKLFDLKEKQQRRRLLQRTNSRILRSQEPAEESEAVMVRAKVKTKINKSSKKNSGQRSKGGEAEDGVPKANVAPPIQKKGRQTNNSLASAVGQIVIHTRDEVEDLGSKRGIGRHGITTYHSSNYGYGYGYGFGIEEEERRVGMHKVLESLKDHVDAWPFIDPVDEEYAPRYYSVVRRPMDLSTMEEKLEGGSYKSLSQFKRDFRLIVDNCRQYNGSDNEYTEMAVNLKEAFDRAVDRYLESEPSSDEGPPSPTPPPVLANPPPYPRRASSPSLPQQNPRKRGRKPNKKSKPNRPEKTAKEKLKNDEEEEEEEEAVKPIISEIESKLTKDKKGKKKLKKIKEVEPQDEDEDEEDKDQENDGAISEVNVIKSKRKKHMELLSKSKKILPKEEKAVESRKNSKRDTRVQQRVKEEMKLVHVMKAMKEDKKKKDDFEEDYDTQSIVKSKSKQIEKKEVQETLEKGTKRTKQKKAESQENCKAQEEENGPAQAKTKKTRRDEKVELELFERTNEKSDTKGSSKEKDKKSKMNKQERVKNGVMKNQENSDTTSGSKFEADDDKMDPTSKKFASLVRNKDLESLDSLKDRISERRREEKLKLEREKLKKTSKDSGRGVYPKKVPSNGSSLQDAGKVNKKQLRPKKTTKEDKGSGNSKNQEQEVIETKKSKTLQSKHAKGFGSEEGTNIQALNQATEQTLNDINKWLDDTPRLSEFSSGSDSPIFHPSTSEPLRTGTKPDVSRKRPSSTKLFGPNGPPRPKKVQRTIDRLQPGKSKGNLLLKKPLHLPSNTINDTASIQATSDTDQTNRDTLEEPKLSLGTVLRNADSIQLICKSLVSSPNPNLSNEDDDEDHPGIPASTSTSIKEEKATIGKETTVPVTTSGESIESSSRVISEDSQKPKSATPNLSAWFKAFGAPKSKKKEEEVEESVTKKESDTPEVCTRQRRLSTGGSSVSESVSSFSQESPPPGRSGKSPQNQPLPIPAEPQIRGAGFYQDALSTGSSPYNSPYYTTPPRYSAQLPPTPSPQNNPISPAYPSSSPYDQATSLYPQVAPQPSLQSYQKAPLDNPGDYRQLSPTFSQRSPQNANYPQNSPQSQSYSQQLPSGSQNQSPVYPQHSPQSIPTNYPQSSPQTPSSYSQPSPQQPPTPNYNQPSPQAAPANYSQPSPQQPPTYSQPSPQQHSNYSQPSPQPPPSYSQPSPQQPPTYSQHSPQTPGSYSQPSPQPLSNYSQPSPQPPGYSQPSPQPPSSYPQPSTQPSNYNQPSPQPPGYSQSSPQHPPGYSQSSPQNLAYSQPSPQNSGYSQPSSQQSLSFSQSSPKPTANYSQPSPQQPPSYSHPSPQRPPTYSQMSPQQAPVSTYSQPSSQQPRNYSQPSPQQTSNCPQPSASQPTANYSQPSPQQPSNYTQVVKNSDNYPQNAAPGYPPQSFKQNPSYLPLANESDRRAEFLKPTEGKSQSVVEQHRNFVGQNEPTLSPNIAHQVYQGPNQYPTAYGNTFSGSDRPVNINTDPQRPSSRIEEQNPHQPQERHGFPAPNDSLNVQKYAQAVTQQRSFLCKPSSGGEQLQPADQSQLLSFQQNIPPHESLYQSATGFQTPPYPMPNSSCRPVYPSPHYFDTSAKGSPVAPTTSNLAPVKKRMYNEPAESSRNLPQDPGRPQDQFGFDPIMSLSQAEPVPGGQFDSTFGSLADSVASNPAYARLGLGIVGRGNKEQQQLLTIPRPPTKPDPMTYARSPAPTSDLDLNLLQSLNATAKNPGMLSVPRRPPEVPATPANTKAKKSRKNKQQQNVAPVPPQGNIEQQSGSAIPGFPQYSTSPTDPIALKNASIVPPGGSAFNFAAPSGTANSSPFYDKDTAAVATFAFLDEFRNPSSYYNMALRQQQQQQQQQQGTPVTDASQQACNKLNNQPPRNYPPHPFLHSTQRSAAYGPPVSAYVGPHGPNLGVDPAYQQYIHSLYALQPPPHHHRPSWL</sequence>
<feature type="compositionally biased region" description="Polar residues" evidence="3">
    <location>
        <begin position="1061"/>
        <end position="1078"/>
    </location>
</feature>
<feature type="compositionally biased region" description="Low complexity" evidence="3">
    <location>
        <begin position="1522"/>
        <end position="1609"/>
    </location>
</feature>
<dbReference type="Proteomes" id="UP000694920">
    <property type="component" value="Unplaced"/>
</dbReference>
<protein>
    <submittedName>
        <fullName evidence="6">Bromodomain-containing protein 4 isoform X1</fullName>
    </submittedName>
</protein>
<feature type="compositionally biased region" description="Low complexity" evidence="3">
    <location>
        <begin position="1155"/>
        <end position="1165"/>
    </location>
</feature>
<dbReference type="GO" id="GO:0090537">
    <property type="term" value="C:CERF complex"/>
    <property type="evidence" value="ECO:0007669"/>
    <property type="project" value="InterPro"/>
</dbReference>
<feature type="compositionally biased region" description="Pro residues" evidence="3">
    <location>
        <begin position="1504"/>
        <end position="1521"/>
    </location>
</feature>
<evidence type="ECO:0000256" key="1">
    <source>
        <dbReference type="ARBA" id="ARBA00023117"/>
    </source>
</evidence>
<feature type="region of interest" description="Disordered" evidence="3">
    <location>
        <begin position="2143"/>
        <end position="2187"/>
    </location>
</feature>
<dbReference type="InterPro" id="IPR001487">
    <property type="entry name" value="Bromodomain"/>
</dbReference>
<feature type="compositionally biased region" description="Basic residues" evidence="3">
    <location>
        <begin position="910"/>
        <end position="919"/>
    </location>
</feature>
<evidence type="ECO:0000256" key="3">
    <source>
        <dbReference type="SAM" id="MobiDB-lite"/>
    </source>
</evidence>
<feature type="compositionally biased region" description="Basic and acidic residues" evidence="3">
    <location>
        <begin position="851"/>
        <end position="889"/>
    </location>
</feature>
<keyword evidence="1 2" id="KW-0103">Bromodomain</keyword>
<feature type="compositionally biased region" description="Basic and acidic residues" evidence="3">
    <location>
        <begin position="775"/>
        <end position="814"/>
    </location>
</feature>
<dbReference type="RefSeq" id="XP_015607605.1">
    <property type="nucleotide sequence ID" value="XM_015752119.2"/>
</dbReference>
<feature type="compositionally biased region" description="Low complexity" evidence="3">
    <location>
        <begin position="1421"/>
        <end position="1459"/>
    </location>
</feature>
<feature type="compositionally biased region" description="Low complexity" evidence="3">
    <location>
        <begin position="1272"/>
        <end position="1290"/>
    </location>
</feature>
<feature type="compositionally biased region" description="Basic and acidic residues" evidence="3">
    <location>
        <begin position="1783"/>
        <end position="1798"/>
    </location>
</feature>
<dbReference type="PANTHER" id="PTHR47092:SF1">
    <property type="entry name" value="CHROMATIN REMODELING REGULATOR CECR2"/>
    <property type="match status" value="1"/>
</dbReference>
<evidence type="ECO:0000256" key="2">
    <source>
        <dbReference type="PROSITE-ProRule" id="PRU00035"/>
    </source>
</evidence>
<dbReference type="InterPro" id="IPR036427">
    <property type="entry name" value="Bromodomain-like_sf"/>
</dbReference>
<gene>
    <name evidence="6" type="primary">LOC107273681</name>
</gene>
<accession>A0AAJ7FTK8</accession>
<organism evidence="5 6">
    <name type="scientific">Cephus cinctus</name>
    <name type="common">Wheat stem sawfly</name>
    <dbReference type="NCBI Taxonomy" id="211228"/>
    <lineage>
        <taxon>Eukaryota</taxon>
        <taxon>Metazoa</taxon>
        <taxon>Ecdysozoa</taxon>
        <taxon>Arthropoda</taxon>
        <taxon>Hexapoda</taxon>
        <taxon>Insecta</taxon>
        <taxon>Pterygota</taxon>
        <taxon>Neoptera</taxon>
        <taxon>Endopterygota</taxon>
        <taxon>Hymenoptera</taxon>
        <taxon>Cephoidea</taxon>
        <taxon>Cephidae</taxon>
        <taxon>Cephus</taxon>
    </lineage>
</organism>
<feature type="compositionally biased region" description="Polar residues" evidence="3">
    <location>
        <begin position="988"/>
        <end position="1005"/>
    </location>
</feature>
<dbReference type="Pfam" id="PF00439">
    <property type="entry name" value="Bromodomain"/>
    <property type="match status" value="1"/>
</dbReference>
<evidence type="ECO:0000313" key="6">
    <source>
        <dbReference type="RefSeq" id="XP_015607605.1"/>
    </source>
</evidence>
<feature type="compositionally biased region" description="Polar residues" evidence="3">
    <location>
        <begin position="1735"/>
        <end position="1782"/>
    </location>
</feature>
<feature type="compositionally biased region" description="Basic and acidic residues" evidence="3">
    <location>
        <begin position="200"/>
        <end position="233"/>
    </location>
</feature>
<dbReference type="Gene3D" id="1.20.920.10">
    <property type="entry name" value="Bromodomain-like"/>
    <property type="match status" value="1"/>
</dbReference>
<dbReference type="GeneID" id="107273681"/>
<feature type="domain" description="Bromo" evidence="4">
    <location>
        <begin position="432"/>
        <end position="502"/>
    </location>
</feature>
<feature type="compositionally biased region" description="Polar residues" evidence="3">
    <location>
        <begin position="1381"/>
        <end position="1394"/>
    </location>
</feature>
<feature type="compositionally biased region" description="Polar residues" evidence="3">
    <location>
        <begin position="1615"/>
        <end position="1686"/>
    </location>
</feature>
<name>A0AAJ7FTK8_CEPCN</name>
<feature type="compositionally biased region" description="Basic residues" evidence="3">
    <location>
        <begin position="943"/>
        <end position="952"/>
    </location>
</feature>
<dbReference type="InterPro" id="IPR029614">
    <property type="entry name" value="CECR2"/>
</dbReference>
<feature type="compositionally biased region" description="Polar residues" evidence="3">
    <location>
        <begin position="958"/>
        <end position="975"/>
    </location>
</feature>
<dbReference type="PANTHER" id="PTHR47092">
    <property type="entry name" value="CAT EYE SYNDROME CRITICAL REGION PROTEIN 2"/>
    <property type="match status" value="1"/>
</dbReference>
<feature type="compositionally biased region" description="Basic and acidic residues" evidence="3">
    <location>
        <begin position="573"/>
        <end position="585"/>
    </location>
</feature>
<feature type="region of interest" description="Disordered" evidence="3">
    <location>
        <begin position="323"/>
        <end position="366"/>
    </location>
</feature>
<feature type="compositionally biased region" description="Low complexity" evidence="3">
    <location>
        <begin position="1355"/>
        <end position="1380"/>
    </location>
</feature>
<feature type="compositionally biased region" description="Basic and acidic residues" evidence="3">
    <location>
        <begin position="1194"/>
        <end position="1209"/>
    </location>
</feature>
<feature type="compositionally biased region" description="Pro residues" evidence="3">
    <location>
        <begin position="1460"/>
        <end position="1475"/>
    </location>
</feature>
<feature type="region of interest" description="Disordered" evidence="3">
    <location>
        <begin position="1113"/>
        <end position="1805"/>
    </location>
</feature>
<feature type="region of interest" description="Disordered" evidence="3">
    <location>
        <begin position="1906"/>
        <end position="1947"/>
    </location>
</feature>
<dbReference type="SUPFAM" id="SSF47370">
    <property type="entry name" value="Bromodomain"/>
    <property type="match status" value="1"/>
</dbReference>
<feature type="compositionally biased region" description="Polar residues" evidence="3">
    <location>
        <begin position="818"/>
        <end position="830"/>
    </location>
</feature>
<feature type="compositionally biased region" description="Low complexity" evidence="3">
    <location>
        <begin position="1395"/>
        <end position="1413"/>
    </location>
</feature>
<feature type="compositionally biased region" description="Basic residues" evidence="3">
    <location>
        <begin position="323"/>
        <end position="332"/>
    </location>
</feature>
<dbReference type="PROSITE" id="PS50014">
    <property type="entry name" value="BROMODOMAIN_2"/>
    <property type="match status" value="1"/>
</dbReference>
<dbReference type="KEGG" id="ccin:107273681"/>
<feature type="region of interest" description="Disordered" evidence="3">
    <location>
        <begin position="520"/>
        <end position="1084"/>
    </location>
</feature>
<feature type="region of interest" description="Disordered" evidence="3">
    <location>
        <begin position="182"/>
        <end position="233"/>
    </location>
</feature>
<evidence type="ECO:0000259" key="4">
    <source>
        <dbReference type="PROSITE" id="PS50014"/>
    </source>
</evidence>
<feature type="compositionally biased region" description="Low complexity" evidence="3">
    <location>
        <begin position="1476"/>
        <end position="1503"/>
    </location>
</feature>